<dbReference type="PROSITE" id="PS51186">
    <property type="entry name" value="GNAT"/>
    <property type="match status" value="1"/>
</dbReference>
<dbReference type="AlphaFoldDB" id="A0A3A6UW96"/>
<dbReference type="SUPFAM" id="SSF55729">
    <property type="entry name" value="Acyl-CoA N-acyltransferases (Nat)"/>
    <property type="match status" value="1"/>
</dbReference>
<dbReference type="CDD" id="cd04301">
    <property type="entry name" value="NAT_SF"/>
    <property type="match status" value="1"/>
</dbReference>
<dbReference type="Gene3D" id="3.40.630.30">
    <property type="match status" value="1"/>
</dbReference>
<dbReference type="PANTHER" id="PTHR43792:SF1">
    <property type="entry name" value="N-ACETYLTRANSFERASE DOMAIN-CONTAINING PROTEIN"/>
    <property type="match status" value="1"/>
</dbReference>
<keyword evidence="2" id="KW-0808">Transferase</keyword>
<protein>
    <submittedName>
        <fullName evidence="2">N-acetyltransferase</fullName>
    </submittedName>
</protein>
<name>A0A3A6UW96_LEGPN</name>
<reference evidence="2 3" key="1">
    <citation type="submission" date="2018-08" db="EMBL/GenBank/DDBJ databases">
        <title>Genome Sequences of Legionella pneumophila subsp. pneumophila Isolates, Recovered from a Drinking Water System in a Large Builging.</title>
        <authorList>
            <person name="Gomez-Alvarez V."/>
            <person name="Boczek L."/>
            <person name="King D."/>
            <person name="Pemberton A."/>
            <person name="Pfaller S."/>
            <person name="Rodgers M."/>
            <person name="Santodomingo J."/>
            <person name="Revetta R."/>
        </authorList>
    </citation>
    <scope>NUCLEOTIDE SEQUENCE [LARGE SCALE GENOMIC DNA]</scope>
    <source>
        <strain evidence="2 3">L01C.1</strain>
    </source>
</reference>
<evidence type="ECO:0000313" key="3">
    <source>
        <dbReference type="Proteomes" id="UP000277145"/>
    </source>
</evidence>
<dbReference type="Pfam" id="PF13302">
    <property type="entry name" value="Acetyltransf_3"/>
    <property type="match status" value="1"/>
</dbReference>
<dbReference type="PANTHER" id="PTHR43792">
    <property type="entry name" value="GNAT FAMILY, PUTATIVE (AFU_ORTHOLOGUE AFUA_3G00765)-RELATED-RELATED"/>
    <property type="match status" value="1"/>
</dbReference>
<accession>A0A3A6UW96</accession>
<dbReference type="GO" id="GO:0016747">
    <property type="term" value="F:acyltransferase activity, transferring groups other than amino-acyl groups"/>
    <property type="evidence" value="ECO:0007669"/>
    <property type="project" value="InterPro"/>
</dbReference>
<evidence type="ECO:0000313" key="2">
    <source>
        <dbReference type="EMBL" id="RJY34184.1"/>
    </source>
</evidence>
<feature type="domain" description="N-acetyltransferase" evidence="1">
    <location>
        <begin position="10"/>
        <end position="168"/>
    </location>
</feature>
<gene>
    <name evidence="2" type="ORF">D1H98_05165</name>
</gene>
<comment type="caution">
    <text evidence="2">The sequence shown here is derived from an EMBL/GenBank/DDBJ whole genome shotgun (WGS) entry which is preliminary data.</text>
</comment>
<sequence length="168" mass="19574">MSILVETPRLLIKTPILDDLENWYVLHSDEDVMEYMGGVQSKSVIQEWLQSDILHYHKHGFTMGSVFKKNNNEFIGRAGLVYLDHNDNQPDIEIGYVLHKKYWGQGYGVELVKALIDWGFAHLAVDKLVVVTRSENTQSKRLLEKCGLHYVRIIAFRNTDFLLYEVYK</sequence>
<evidence type="ECO:0000259" key="1">
    <source>
        <dbReference type="PROSITE" id="PS51186"/>
    </source>
</evidence>
<dbReference type="InterPro" id="IPR051531">
    <property type="entry name" value="N-acetyltransferase"/>
</dbReference>
<dbReference type="InterPro" id="IPR016181">
    <property type="entry name" value="Acyl_CoA_acyltransferase"/>
</dbReference>
<organism evidence="2 3">
    <name type="scientific">Legionella pneumophila subsp. pneumophila</name>
    <dbReference type="NCBI Taxonomy" id="91891"/>
    <lineage>
        <taxon>Bacteria</taxon>
        <taxon>Pseudomonadati</taxon>
        <taxon>Pseudomonadota</taxon>
        <taxon>Gammaproteobacteria</taxon>
        <taxon>Legionellales</taxon>
        <taxon>Legionellaceae</taxon>
        <taxon>Legionella</taxon>
    </lineage>
</organism>
<dbReference type="RefSeq" id="WP_015961890.1">
    <property type="nucleotide sequence ID" value="NZ_CP021281.1"/>
</dbReference>
<proteinExistence type="predicted"/>
<dbReference type="EMBL" id="QWDR01000001">
    <property type="protein sequence ID" value="RJY34184.1"/>
    <property type="molecule type" value="Genomic_DNA"/>
</dbReference>
<dbReference type="Proteomes" id="UP000277145">
    <property type="component" value="Unassembled WGS sequence"/>
</dbReference>
<dbReference type="InterPro" id="IPR000182">
    <property type="entry name" value="GNAT_dom"/>
</dbReference>